<dbReference type="InterPro" id="IPR020476">
    <property type="entry name" value="Nudix_hydrolase"/>
</dbReference>
<evidence type="ECO:0000256" key="4">
    <source>
        <dbReference type="ARBA" id="ARBA00022842"/>
    </source>
</evidence>
<keyword evidence="8" id="KW-1185">Reference proteome</keyword>
<dbReference type="CDD" id="cd04678">
    <property type="entry name" value="NUDIX_MTH2_Nudt15"/>
    <property type="match status" value="1"/>
</dbReference>
<comment type="cofactor">
    <cofactor evidence="1">
        <name>Mg(2+)</name>
        <dbReference type="ChEBI" id="CHEBI:18420"/>
    </cofactor>
</comment>
<name>A0A4R1HWI7_PSEEN</name>
<dbReference type="Pfam" id="PF00293">
    <property type="entry name" value="NUDIX"/>
    <property type="match status" value="1"/>
</dbReference>
<evidence type="ECO:0000313" key="8">
    <source>
        <dbReference type="Proteomes" id="UP000295560"/>
    </source>
</evidence>
<organism evidence="7 8">
    <name type="scientific">Pseudonocardia endophytica</name>
    <dbReference type="NCBI Taxonomy" id="401976"/>
    <lineage>
        <taxon>Bacteria</taxon>
        <taxon>Bacillati</taxon>
        <taxon>Actinomycetota</taxon>
        <taxon>Actinomycetes</taxon>
        <taxon>Pseudonocardiales</taxon>
        <taxon>Pseudonocardiaceae</taxon>
        <taxon>Pseudonocardia</taxon>
    </lineage>
</organism>
<dbReference type="EMBL" id="SMFZ01000002">
    <property type="protein sequence ID" value="TCK21902.1"/>
    <property type="molecule type" value="Genomic_DNA"/>
</dbReference>
<gene>
    <name evidence="7" type="ORF">EV378_5894</name>
</gene>
<dbReference type="AlphaFoldDB" id="A0A4R1HWI7"/>
<dbReference type="Proteomes" id="UP000295560">
    <property type="component" value="Unassembled WGS sequence"/>
</dbReference>
<dbReference type="OrthoDB" id="4035289at2"/>
<evidence type="ECO:0000256" key="3">
    <source>
        <dbReference type="ARBA" id="ARBA00022801"/>
    </source>
</evidence>
<dbReference type="PROSITE" id="PS00893">
    <property type="entry name" value="NUDIX_BOX"/>
    <property type="match status" value="1"/>
</dbReference>
<dbReference type="Gene3D" id="3.90.79.10">
    <property type="entry name" value="Nucleoside Triphosphate Pyrophosphohydrolase"/>
    <property type="match status" value="1"/>
</dbReference>
<evidence type="ECO:0000313" key="7">
    <source>
        <dbReference type="EMBL" id="TCK21902.1"/>
    </source>
</evidence>
<comment type="similarity">
    <text evidence="2 5">Belongs to the Nudix hydrolase family.</text>
</comment>
<evidence type="ECO:0000256" key="5">
    <source>
        <dbReference type="RuleBase" id="RU003476"/>
    </source>
</evidence>
<dbReference type="InterPro" id="IPR015797">
    <property type="entry name" value="NUDIX_hydrolase-like_dom_sf"/>
</dbReference>
<keyword evidence="4" id="KW-0460">Magnesium</keyword>
<keyword evidence="3 5" id="KW-0378">Hydrolase</keyword>
<dbReference type="InterPro" id="IPR020084">
    <property type="entry name" value="NUDIX_hydrolase_CS"/>
</dbReference>
<feature type="domain" description="Nudix hydrolase" evidence="6">
    <location>
        <begin position="3"/>
        <end position="130"/>
    </location>
</feature>
<dbReference type="PRINTS" id="PR00502">
    <property type="entry name" value="NUDIXFAMILY"/>
</dbReference>
<dbReference type="PANTHER" id="PTHR43046:SF12">
    <property type="entry name" value="GDP-MANNOSE MANNOSYL HYDROLASE"/>
    <property type="match status" value="1"/>
</dbReference>
<dbReference type="SUPFAM" id="SSF55811">
    <property type="entry name" value="Nudix"/>
    <property type="match status" value="1"/>
</dbReference>
<dbReference type="InterPro" id="IPR000086">
    <property type="entry name" value="NUDIX_hydrolase_dom"/>
</dbReference>
<dbReference type="PANTHER" id="PTHR43046">
    <property type="entry name" value="GDP-MANNOSE MANNOSYL HYDROLASE"/>
    <property type="match status" value="1"/>
</dbReference>
<sequence length="143" mass="15166">MVTPVLGVGVLVRDDGGRVLLGHRVKPGEAPVWSFPGGAVEAGESFEAAAVRELREETGLDARGVDVAGVILSPGPAPWLTAVTVARDVRGEPALTEPDVFAEWRWCPRDEVPDALFAPTRMAFDLLEGRPVADAVAAYRLAP</sequence>
<accession>A0A4R1HWI7</accession>
<evidence type="ECO:0000256" key="1">
    <source>
        <dbReference type="ARBA" id="ARBA00001946"/>
    </source>
</evidence>
<evidence type="ECO:0000259" key="6">
    <source>
        <dbReference type="PROSITE" id="PS51462"/>
    </source>
</evidence>
<dbReference type="PROSITE" id="PS51462">
    <property type="entry name" value="NUDIX"/>
    <property type="match status" value="1"/>
</dbReference>
<comment type="caution">
    <text evidence="7">The sequence shown here is derived from an EMBL/GenBank/DDBJ whole genome shotgun (WGS) entry which is preliminary data.</text>
</comment>
<reference evidence="7 8" key="1">
    <citation type="submission" date="2019-03" db="EMBL/GenBank/DDBJ databases">
        <title>Sequencing the genomes of 1000 actinobacteria strains.</title>
        <authorList>
            <person name="Klenk H.-P."/>
        </authorList>
    </citation>
    <scope>NUCLEOTIDE SEQUENCE [LARGE SCALE GENOMIC DNA]</scope>
    <source>
        <strain evidence="7 8">DSM 44969</strain>
    </source>
</reference>
<dbReference type="GO" id="GO:0016787">
    <property type="term" value="F:hydrolase activity"/>
    <property type="evidence" value="ECO:0007669"/>
    <property type="project" value="UniProtKB-KW"/>
</dbReference>
<proteinExistence type="inferred from homology"/>
<evidence type="ECO:0000256" key="2">
    <source>
        <dbReference type="ARBA" id="ARBA00005582"/>
    </source>
</evidence>
<dbReference type="RefSeq" id="WP_132430587.1">
    <property type="nucleotide sequence ID" value="NZ_SMFZ01000002.1"/>
</dbReference>
<protein>
    <submittedName>
        <fullName evidence="7">ADP-ribose pyrophosphatase YjhB (NUDIX family)</fullName>
    </submittedName>
</protein>